<organism evidence="3 4">
    <name type="scientific">Saprolegnia parasitica (strain CBS 223.65)</name>
    <dbReference type="NCBI Taxonomy" id="695850"/>
    <lineage>
        <taxon>Eukaryota</taxon>
        <taxon>Sar</taxon>
        <taxon>Stramenopiles</taxon>
        <taxon>Oomycota</taxon>
        <taxon>Saprolegniomycetes</taxon>
        <taxon>Saprolegniales</taxon>
        <taxon>Saprolegniaceae</taxon>
        <taxon>Saprolegnia</taxon>
    </lineage>
</organism>
<dbReference type="OMA" id="HEASAAC"/>
<feature type="compositionally biased region" description="Polar residues" evidence="1">
    <location>
        <begin position="272"/>
        <end position="289"/>
    </location>
</feature>
<dbReference type="OrthoDB" id="67198at2759"/>
<dbReference type="PANTHER" id="PTHR46270">
    <property type="entry name" value="ARMADILLO-TYPE FOLD-RELATED"/>
    <property type="match status" value="1"/>
</dbReference>
<dbReference type="Gene3D" id="3.40.50.10140">
    <property type="entry name" value="Toll/interleukin-1 receptor homology (TIR) domain"/>
    <property type="match status" value="1"/>
</dbReference>
<evidence type="ECO:0000259" key="2">
    <source>
        <dbReference type="Pfam" id="PF13676"/>
    </source>
</evidence>
<evidence type="ECO:0000256" key="1">
    <source>
        <dbReference type="SAM" id="MobiDB-lite"/>
    </source>
</evidence>
<protein>
    <recommendedName>
        <fullName evidence="2">TIR domain-containing protein</fullName>
    </recommendedName>
</protein>
<gene>
    <name evidence="3" type="ORF">SPRG_07917</name>
</gene>
<sequence length="691" mass="74322">MGAGASTQDLRLLSASAIAAEVVGLGSAYAPYEAGILANGVDGDVVAHLQSEQLPMLFGTLGVTNTIHQTKLASLHSQHRKALLTRSLSMANHMTAKLSASPRKPKTFDVFLSHNWGHDELGRDNHARVANINAFLRQNEIKTWFDQDKMHGNILKAMAHGIEESQIVLVFVTQLYQTKVNGDNANDNCQLEFGMAKTTQTAQWMIPVIMDPCMKTPRHWCGQFKLVLGNQLYVDLTSDEDDAFIAGCTTLLQRIDALLLKLGRPSVLPPTHRSSQETQAPSSPRTTDSASELVTLFTTWQRGIEAHDVDAEQDTVAAIVDQLSSPEVALPSGGFPWSCLAHGFTSLSLGLQDDACAMSVLLLDRLPTTAESLLSFPAVLPFLLEAVTRPQGDAPPNAIVLLCNLSSVETAAPALLASPVIEHLLTGTATEADDYWLPRLETVANLAGYDAAKDALVPYYAHLVTIMTGVPSVAWCILRICLHVAAHEASAACLLEANVLEAMLALLPRPDEMVLKVVRHLVQQPLAALRVGSSALWGSYLLQQTKEGTFEHLCHHTIAGLSVESKSMQALLPHAHAWLPLWAAAIAKGSLTVSTIACNLSLLPEWVPLLSAHAELLDALGQSVHAASDLGAAKSLANLCTWAQESQADAPALQAALRDRAETWAALAASTSDSEMQVIAIQIQHTRQVDA</sequence>
<dbReference type="RefSeq" id="XP_012202659.1">
    <property type="nucleotide sequence ID" value="XM_012347269.1"/>
</dbReference>
<evidence type="ECO:0000313" key="3">
    <source>
        <dbReference type="EMBL" id="KDO26515.1"/>
    </source>
</evidence>
<dbReference type="Proteomes" id="UP000030745">
    <property type="component" value="Unassembled WGS sequence"/>
</dbReference>
<dbReference type="SUPFAM" id="SSF52200">
    <property type="entry name" value="Toll/Interleukin receptor TIR domain"/>
    <property type="match status" value="1"/>
</dbReference>
<keyword evidence="4" id="KW-1185">Reference proteome</keyword>
<evidence type="ECO:0000313" key="4">
    <source>
        <dbReference type="Proteomes" id="UP000030745"/>
    </source>
</evidence>
<accession>A0A067CBF4</accession>
<dbReference type="KEGG" id="spar:SPRG_07917"/>
<dbReference type="InterPro" id="IPR035897">
    <property type="entry name" value="Toll_tir_struct_dom_sf"/>
</dbReference>
<name>A0A067CBF4_SAPPC</name>
<feature type="domain" description="TIR" evidence="2">
    <location>
        <begin position="110"/>
        <end position="244"/>
    </location>
</feature>
<dbReference type="InterPro" id="IPR000157">
    <property type="entry name" value="TIR_dom"/>
</dbReference>
<dbReference type="VEuPathDB" id="FungiDB:SPRG_07917"/>
<reference evidence="3 4" key="1">
    <citation type="journal article" date="2013" name="PLoS Genet.">
        <title>Distinctive expansion of potential virulence genes in the genome of the oomycete fish pathogen Saprolegnia parasitica.</title>
        <authorList>
            <person name="Jiang R.H."/>
            <person name="de Bruijn I."/>
            <person name="Haas B.J."/>
            <person name="Belmonte R."/>
            <person name="Lobach L."/>
            <person name="Christie J."/>
            <person name="van den Ackerveken G."/>
            <person name="Bottin A."/>
            <person name="Bulone V."/>
            <person name="Diaz-Moreno S.M."/>
            <person name="Dumas B."/>
            <person name="Fan L."/>
            <person name="Gaulin E."/>
            <person name="Govers F."/>
            <person name="Grenville-Briggs L.J."/>
            <person name="Horner N.R."/>
            <person name="Levin J.Z."/>
            <person name="Mammella M."/>
            <person name="Meijer H.J."/>
            <person name="Morris P."/>
            <person name="Nusbaum C."/>
            <person name="Oome S."/>
            <person name="Phillips A.J."/>
            <person name="van Rooyen D."/>
            <person name="Rzeszutek E."/>
            <person name="Saraiva M."/>
            <person name="Secombes C.J."/>
            <person name="Seidl M.F."/>
            <person name="Snel B."/>
            <person name="Stassen J.H."/>
            <person name="Sykes S."/>
            <person name="Tripathy S."/>
            <person name="van den Berg H."/>
            <person name="Vega-Arreguin J.C."/>
            <person name="Wawra S."/>
            <person name="Young S.K."/>
            <person name="Zeng Q."/>
            <person name="Dieguez-Uribeondo J."/>
            <person name="Russ C."/>
            <person name="Tyler B.M."/>
            <person name="van West P."/>
        </authorList>
    </citation>
    <scope>NUCLEOTIDE SEQUENCE [LARGE SCALE GENOMIC DNA]</scope>
    <source>
        <strain evidence="3 4">CBS 223.65</strain>
    </source>
</reference>
<dbReference type="PANTHER" id="PTHR46270:SF2">
    <property type="entry name" value="TIR DOMAIN-CONTAINING PROTEIN"/>
    <property type="match status" value="1"/>
</dbReference>
<proteinExistence type="predicted"/>
<dbReference type="AlphaFoldDB" id="A0A067CBF4"/>
<dbReference type="Pfam" id="PF13676">
    <property type="entry name" value="TIR_2"/>
    <property type="match status" value="1"/>
</dbReference>
<dbReference type="EMBL" id="KK583223">
    <property type="protein sequence ID" value="KDO26515.1"/>
    <property type="molecule type" value="Genomic_DNA"/>
</dbReference>
<feature type="region of interest" description="Disordered" evidence="1">
    <location>
        <begin position="269"/>
        <end position="289"/>
    </location>
</feature>
<dbReference type="GO" id="GO:0007165">
    <property type="term" value="P:signal transduction"/>
    <property type="evidence" value="ECO:0007669"/>
    <property type="project" value="InterPro"/>
</dbReference>
<dbReference type="GeneID" id="24130167"/>